<dbReference type="GO" id="GO:0003714">
    <property type="term" value="F:transcription corepressor activity"/>
    <property type="evidence" value="ECO:0007669"/>
    <property type="project" value="TreeGrafter"/>
</dbReference>
<feature type="region of interest" description="Disordered" evidence="4">
    <location>
        <begin position="619"/>
        <end position="641"/>
    </location>
</feature>
<evidence type="ECO:0000256" key="3">
    <source>
        <dbReference type="ARBA" id="ARBA00023242"/>
    </source>
</evidence>
<dbReference type="EMBL" id="KK852802">
    <property type="protein sequence ID" value="KDR16281.1"/>
    <property type="molecule type" value="Genomic_DNA"/>
</dbReference>
<dbReference type="STRING" id="136037.A0A067R2N6"/>
<evidence type="ECO:0000313" key="5">
    <source>
        <dbReference type="EMBL" id="KDR16281.1"/>
    </source>
</evidence>
<evidence type="ECO:0000256" key="4">
    <source>
        <dbReference type="SAM" id="MobiDB-lite"/>
    </source>
</evidence>
<dbReference type="OrthoDB" id="342531at2759"/>
<feature type="compositionally biased region" description="Basic and acidic residues" evidence="4">
    <location>
        <begin position="1173"/>
        <end position="1183"/>
    </location>
</feature>
<keyword evidence="6" id="KW-1185">Reference proteome</keyword>
<gene>
    <name evidence="5" type="ORF">L798_10222</name>
</gene>
<accession>A0A067R2N6</accession>
<dbReference type="GO" id="GO:0005730">
    <property type="term" value="C:nucleolus"/>
    <property type="evidence" value="ECO:0007669"/>
    <property type="project" value="InterPro"/>
</dbReference>
<dbReference type="InParanoid" id="A0A067R2N6"/>
<proteinExistence type="inferred from homology"/>
<keyword evidence="3" id="KW-0539">Nucleus</keyword>
<evidence type="ECO:0000256" key="2">
    <source>
        <dbReference type="ARBA" id="ARBA00006809"/>
    </source>
</evidence>
<dbReference type="FunCoup" id="A0A067R2N6">
    <property type="interactions" value="224"/>
</dbReference>
<dbReference type="PANTHER" id="PTHR13213">
    <property type="entry name" value="MYB-BINDING PROTEIN 1A FAMILY MEMBER"/>
    <property type="match status" value="1"/>
</dbReference>
<protein>
    <submittedName>
        <fullName evidence="5">DNA polymerase V</fullName>
    </submittedName>
</protein>
<organism evidence="5 6">
    <name type="scientific">Zootermopsis nevadensis</name>
    <name type="common">Dampwood termite</name>
    <dbReference type="NCBI Taxonomy" id="136037"/>
    <lineage>
        <taxon>Eukaryota</taxon>
        <taxon>Metazoa</taxon>
        <taxon>Ecdysozoa</taxon>
        <taxon>Arthropoda</taxon>
        <taxon>Hexapoda</taxon>
        <taxon>Insecta</taxon>
        <taxon>Pterygota</taxon>
        <taxon>Neoptera</taxon>
        <taxon>Polyneoptera</taxon>
        <taxon>Dictyoptera</taxon>
        <taxon>Blattodea</taxon>
        <taxon>Blattoidea</taxon>
        <taxon>Termitoidae</taxon>
        <taxon>Termopsidae</taxon>
        <taxon>Zootermopsis</taxon>
    </lineage>
</organism>
<dbReference type="InterPro" id="IPR016024">
    <property type="entry name" value="ARM-type_fold"/>
</dbReference>
<dbReference type="GO" id="GO:0043565">
    <property type="term" value="F:sequence-specific DNA binding"/>
    <property type="evidence" value="ECO:0007669"/>
    <property type="project" value="TreeGrafter"/>
</dbReference>
<evidence type="ECO:0000313" key="6">
    <source>
        <dbReference type="Proteomes" id="UP000027135"/>
    </source>
</evidence>
<feature type="compositionally biased region" description="Basic residues" evidence="4">
    <location>
        <begin position="1184"/>
        <end position="1196"/>
    </location>
</feature>
<comment type="subcellular location">
    <subcellularLocation>
        <location evidence="1">Nucleus</location>
    </subcellularLocation>
</comment>
<reference evidence="5 6" key="1">
    <citation type="journal article" date="2014" name="Nat. Commun.">
        <title>Molecular traces of alternative social organization in a termite genome.</title>
        <authorList>
            <person name="Terrapon N."/>
            <person name="Li C."/>
            <person name="Robertson H.M."/>
            <person name="Ji L."/>
            <person name="Meng X."/>
            <person name="Booth W."/>
            <person name="Chen Z."/>
            <person name="Childers C.P."/>
            <person name="Glastad K.M."/>
            <person name="Gokhale K."/>
            <person name="Gowin J."/>
            <person name="Gronenberg W."/>
            <person name="Hermansen R.A."/>
            <person name="Hu H."/>
            <person name="Hunt B.G."/>
            <person name="Huylmans A.K."/>
            <person name="Khalil S.M."/>
            <person name="Mitchell R.D."/>
            <person name="Munoz-Torres M.C."/>
            <person name="Mustard J.A."/>
            <person name="Pan H."/>
            <person name="Reese J.T."/>
            <person name="Scharf M.E."/>
            <person name="Sun F."/>
            <person name="Vogel H."/>
            <person name="Xiao J."/>
            <person name="Yang W."/>
            <person name="Yang Z."/>
            <person name="Yang Z."/>
            <person name="Zhou J."/>
            <person name="Zhu J."/>
            <person name="Brent C.S."/>
            <person name="Elsik C.G."/>
            <person name="Goodisman M.A."/>
            <person name="Liberles D.A."/>
            <person name="Roe R.M."/>
            <person name="Vargo E.L."/>
            <person name="Vilcinskas A."/>
            <person name="Wang J."/>
            <person name="Bornberg-Bauer E."/>
            <person name="Korb J."/>
            <person name="Zhang G."/>
            <person name="Liebig J."/>
        </authorList>
    </citation>
    <scope>NUCLEOTIDE SEQUENCE [LARGE SCALE GENOMIC DNA]</scope>
    <source>
        <tissue evidence="5">Whole organism</tissue>
    </source>
</reference>
<dbReference type="eggNOG" id="KOG1926">
    <property type="taxonomic scope" value="Eukaryota"/>
</dbReference>
<comment type="similarity">
    <text evidence="2">Belongs to the MYBBP1A family.</text>
</comment>
<feature type="region of interest" description="Disordered" evidence="4">
    <location>
        <begin position="1137"/>
        <end position="1203"/>
    </location>
</feature>
<dbReference type="SUPFAM" id="SSF48371">
    <property type="entry name" value="ARM repeat"/>
    <property type="match status" value="1"/>
</dbReference>
<sequence>MVLSGKMEAREEHMSSVHAAIKKMDSTVLDCFTALADSNEGLRIEAGVTLLEHVFRKQVQFQDEGVCPELQYALNRLVRGVASSRITARKGFYTALVGLFSTFSFLTVEDVLAAAKKELHSANSSKSEEADIYTGHVLIYGALIRSGLLFKGTAEEQTEIFVNMIETGSKRSYLVLPSHTFLIALLNKVEEQSFQDCIWPVLKGRIKPLTELSLETLHFVLLARNLYPHVVKKKFLLSHIGTPAVIHEDSVETCAKILMTVRNFSDYYHPVHEEFCKQLSKSSLLSLFWERGVEEQLEKPSESKKYIAVEIFYYVLKHIEDKSQVASMLTPRFVDMVVRILEKLAKKVVAKTDCVCARTYDVFVSCMLSNLRGNEVKDKAIVTIIKKLTFSTGGEFMFDRVTGTKVIQNLLGMLKARGVKKIAGLFKAVISGTSEKSGGLAGEEPRPWNNKERMYAADLFARILGLPAVMGDVEWKREQIQFLFQKGFFYPHSKEKDFSPVGGLLADSVQQSFFRIINQRLSKMEDVRTLLRLLVHDVDKMIAGGEFLLRQPLTQETLGAWQKLIETSARLQQEIEAGSGVMLAPVFHTMFLYMGLQLLADPKMAQDALEELHGCYERVEKEQEESNKKRKRAQTEGNEEEEPLWVEVAVDLILSLLSRSSNIPKNMLDMFFFHLCPHLTGPALSQITKVLDPTAEDNPLTHSSTKEEEDIDENSESEDDDSGSEESESTLEDEENDTVNDKLRIAVRDALGSAAPLTDTESVDIDDMDEEEGRRLDNALSEAFSMLKCSRTNKKSKKQLNDDQMLMHFRIRAIDLLEIYMKSEHLGTEASLSLYIDIMLVLFSLLEYCIKDLHQKPLENRVRSCLKRLSSAKKNVSLEGVTEETIADALKRLMEKGEKTSGPIFLDMGPKVIECCTFLVWSSQHLRQQSASNNEQYKGTSPITAIYKNALITFFTKRDCLHQPGLFRSVLTNVWEGNWTLVPVIINFAFDPEVRPFRRNQALDLLVAFFNNRRLRIVPELAHNVEPRLAEIEKLLSENAVRWLQTQVAGNSEGQKNNMGRGVKQKFVRQLLTLLFTVWQLYSPDKKGGPNVDWSALGSTLMNYRERFELSADAKTGFNKLARVLGIKWVPTQKGKMLANERKSPSSYLSHSDEEGGNVGVIDTDSDTGSQKGGKDAKEDQARKKPNKKEKGKHKKKSEDKAKLRKEAQELRLASLSEGLGNVTFSDLNSVETDNEGSEIEKSVNKTHNGFINGKSTETSKILKRKANEIEHDIATSKKMR</sequence>
<dbReference type="InterPro" id="IPR007015">
    <property type="entry name" value="DNA_pol_V/MYBBP1A"/>
</dbReference>
<dbReference type="OMA" id="LQTGHFW"/>
<dbReference type="Pfam" id="PF04931">
    <property type="entry name" value="DNA_pol_phi"/>
    <property type="match status" value="1"/>
</dbReference>
<feature type="region of interest" description="Disordered" evidence="4">
    <location>
        <begin position="694"/>
        <end position="739"/>
    </location>
</feature>
<evidence type="ECO:0000256" key="1">
    <source>
        <dbReference type="ARBA" id="ARBA00004123"/>
    </source>
</evidence>
<name>A0A067R2N6_ZOONE</name>
<dbReference type="PANTHER" id="PTHR13213:SF2">
    <property type="entry name" value="MYB-BINDING PROTEIN 1A"/>
    <property type="match status" value="1"/>
</dbReference>
<dbReference type="GO" id="GO:0003723">
    <property type="term" value="F:RNA binding"/>
    <property type="evidence" value="ECO:0007669"/>
    <property type="project" value="TreeGrafter"/>
</dbReference>
<dbReference type="Proteomes" id="UP000027135">
    <property type="component" value="Unassembled WGS sequence"/>
</dbReference>
<feature type="compositionally biased region" description="Acidic residues" evidence="4">
    <location>
        <begin position="707"/>
        <end position="738"/>
    </location>
</feature>